<dbReference type="SMART" id="SM00345">
    <property type="entry name" value="HTH_GNTR"/>
    <property type="match status" value="1"/>
</dbReference>
<dbReference type="InterPro" id="IPR036388">
    <property type="entry name" value="WH-like_DNA-bd_sf"/>
</dbReference>
<dbReference type="Proteomes" id="UP000008888">
    <property type="component" value="Chromosome"/>
</dbReference>
<dbReference type="InterPro" id="IPR036390">
    <property type="entry name" value="WH_DNA-bd_sf"/>
</dbReference>
<evidence type="ECO:0000256" key="5">
    <source>
        <dbReference type="ARBA" id="ARBA00023015"/>
    </source>
</evidence>
<evidence type="ECO:0000313" key="9">
    <source>
        <dbReference type="EMBL" id="AEG00506.1"/>
    </source>
</evidence>
<gene>
    <name evidence="9" type="ordered locus">Metme_2101</name>
</gene>
<dbReference type="Gene3D" id="3.40.640.10">
    <property type="entry name" value="Type I PLP-dependent aspartate aminotransferase-like (Major domain)"/>
    <property type="match status" value="1"/>
</dbReference>
<dbReference type="InterPro" id="IPR051446">
    <property type="entry name" value="HTH_trans_reg/aminotransferase"/>
</dbReference>
<dbReference type="Pfam" id="PF00392">
    <property type="entry name" value="GntR"/>
    <property type="match status" value="1"/>
</dbReference>
<dbReference type="GO" id="GO:0008483">
    <property type="term" value="F:transaminase activity"/>
    <property type="evidence" value="ECO:0007669"/>
    <property type="project" value="UniProtKB-KW"/>
</dbReference>
<evidence type="ECO:0000256" key="7">
    <source>
        <dbReference type="ARBA" id="ARBA00023163"/>
    </source>
</evidence>
<keyword evidence="3 9" id="KW-0808">Transferase</keyword>
<dbReference type="InterPro" id="IPR015422">
    <property type="entry name" value="PyrdxlP-dep_Trfase_small"/>
</dbReference>
<dbReference type="CDD" id="cd07377">
    <property type="entry name" value="WHTH_GntR"/>
    <property type="match status" value="1"/>
</dbReference>
<dbReference type="HOGENOM" id="CLU_017584_0_0_6"/>
<keyword evidence="5" id="KW-0805">Transcription regulation</keyword>
<keyword evidence="6" id="KW-0238">DNA-binding</keyword>
<reference key="2">
    <citation type="submission" date="2011-05" db="EMBL/GenBank/DDBJ databases">
        <title>Complete genome sequence of the aerobic marine methanotroph Methylomonas methanica MC09.</title>
        <authorList>
            <person name="Boden R."/>
            <person name="Cunliffe M."/>
            <person name="Scanlan J."/>
            <person name="Moussard H."/>
            <person name="Kits K.D."/>
            <person name="Klotz M."/>
            <person name="Jetten M."/>
            <person name="Vuilleumier S."/>
            <person name="Han J."/>
            <person name="Peters L."/>
            <person name="Mikhailova N."/>
            <person name="Teshima H."/>
            <person name="Tapia R."/>
            <person name="Kyrpides N."/>
            <person name="Ivanova N."/>
            <person name="Pagani I."/>
            <person name="Cheng J.-F."/>
            <person name="Goodwin L."/>
            <person name="Han C."/>
            <person name="Hauser L."/>
            <person name="Land M."/>
            <person name="Lapidus A."/>
            <person name="Lucas S."/>
            <person name="Pitluck S."/>
            <person name="Woyke T."/>
            <person name="Stein L.Y."/>
            <person name="Murrell C."/>
        </authorList>
    </citation>
    <scope>NUCLEOTIDE SEQUENCE</scope>
    <source>
        <strain>MC09</strain>
    </source>
</reference>
<reference evidence="9 10" key="1">
    <citation type="journal article" date="2011" name="J. Bacteriol.">
        <title>Complete Genome Sequence of the Aerobic Marine Methanotroph Methylomonas methanica MC09.</title>
        <authorList>
            <person name="Boden R."/>
            <person name="Cunliffe M."/>
            <person name="Scanlan J."/>
            <person name="Moussard H."/>
            <person name="Kits K.D."/>
            <person name="Klotz M.G."/>
            <person name="Jetten M.S."/>
            <person name="Vuilleumier S."/>
            <person name="Han J."/>
            <person name="Peters L."/>
            <person name="Mikhailova N."/>
            <person name="Teshima H."/>
            <person name="Tapia R."/>
            <person name="Kyrpides N."/>
            <person name="Ivanova N."/>
            <person name="Pagani I."/>
            <person name="Cheng J.F."/>
            <person name="Goodwin L."/>
            <person name="Han C."/>
            <person name="Hauser L."/>
            <person name="Land M.L."/>
            <person name="Lapidus A."/>
            <person name="Lucas S."/>
            <person name="Pitluck S."/>
            <person name="Woyke T."/>
            <person name="Stein L."/>
            <person name="Murrell J.C."/>
        </authorList>
    </citation>
    <scope>NUCLEOTIDE SEQUENCE [LARGE SCALE GENOMIC DNA]</scope>
    <source>
        <strain evidence="9 10">MC09</strain>
    </source>
</reference>
<dbReference type="STRING" id="857087.Metme_2101"/>
<dbReference type="SUPFAM" id="SSF46785">
    <property type="entry name" value="Winged helix' DNA-binding domain"/>
    <property type="match status" value="1"/>
</dbReference>
<proteinExistence type="inferred from homology"/>
<name>G0A656_METMM</name>
<dbReference type="InterPro" id="IPR015424">
    <property type="entry name" value="PyrdxlP-dep_Trfase"/>
</dbReference>
<dbReference type="RefSeq" id="WP_013818750.1">
    <property type="nucleotide sequence ID" value="NC_015572.1"/>
</dbReference>
<evidence type="ECO:0000256" key="2">
    <source>
        <dbReference type="ARBA" id="ARBA00022576"/>
    </source>
</evidence>
<comment type="similarity">
    <text evidence="1">In the C-terminal section; belongs to the class-I pyridoxal-phosphate-dependent aminotransferase family.</text>
</comment>
<keyword evidence="7" id="KW-0804">Transcription</keyword>
<keyword evidence="4" id="KW-0663">Pyridoxal phosphate</keyword>
<feature type="domain" description="HTH gntR-type" evidence="8">
    <location>
        <begin position="2"/>
        <end position="70"/>
    </location>
</feature>
<dbReference type="InterPro" id="IPR004839">
    <property type="entry name" value="Aminotransferase_I/II_large"/>
</dbReference>
<dbReference type="KEGG" id="mmt:Metme_2101"/>
<dbReference type="InterPro" id="IPR000524">
    <property type="entry name" value="Tscrpt_reg_HTH_GntR"/>
</dbReference>
<dbReference type="FunFam" id="3.40.640.10:FF:000023">
    <property type="entry name" value="Transcriptional regulator, GntR family"/>
    <property type="match status" value="1"/>
</dbReference>
<dbReference type="CDD" id="cd00609">
    <property type="entry name" value="AAT_like"/>
    <property type="match status" value="1"/>
</dbReference>
<dbReference type="GO" id="GO:0003700">
    <property type="term" value="F:DNA-binding transcription factor activity"/>
    <property type="evidence" value="ECO:0007669"/>
    <property type="project" value="InterPro"/>
</dbReference>
<dbReference type="OrthoDB" id="9804020at2"/>
<dbReference type="eggNOG" id="COG1167">
    <property type="taxonomic scope" value="Bacteria"/>
</dbReference>
<dbReference type="Pfam" id="PF00155">
    <property type="entry name" value="Aminotran_1_2"/>
    <property type="match status" value="1"/>
</dbReference>
<dbReference type="GO" id="GO:0030170">
    <property type="term" value="F:pyridoxal phosphate binding"/>
    <property type="evidence" value="ECO:0007669"/>
    <property type="project" value="InterPro"/>
</dbReference>
<dbReference type="Gene3D" id="3.90.1150.10">
    <property type="entry name" value="Aspartate Aminotransferase, domain 1"/>
    <property type="match status" value="1"/>
</dbReference>
<sequence>MPLRYETVAEHLLTAITQGVYRPGERLPSVRLLSRQHQVSTATAVSALRLLEDQGQIEARQRSGYYVRPRLRSALQEPAISSPSREPTQVTGQELVLRLVTAANNPRFIQLGAAVPAPSFLPTQKLAQLSAITARRYRQRIASYEFPPGAPELRRQIAKRMSEQGCPVDPNDILISNGCQEALTLALRAITAPGDIVAIESPTFYGLLQVIESLSLRAIEIPTHPREGIALDALQLACEQWPIKACIAVPNYSNPLGYCMSDARKQALIELAKRYRIMLIEDDIYGDLGFGPQRPSTLKSWDKEGRVLYCSSFSKSLCPGLRVGWLVPGAFQEKIEYLKYVTNLATPTLAQLTVAEVLEHGGYDRYLRQARQQYRQAVERMTAALGVYFPTGTRITQPEGGFLLWVELPGTVDAIALTQEALTLGISIAPGPIFSATQKYQHFIRLNCAVDWDERLNKALVTLGQLVHAMNINA</sequence>
<keyword evidence="10" id="KW-1185">Reference proteome</keyword>
<evidence type="ECO:0000313" key="10">
    <source>
        <dbReference type="Proteomes" id="UP000008888"/>
    </source>
</evidence>
<dbReference type="SUPFAM" id="SSF53383">
    <property type="entry name" value="PLP-dependent transferases"/>
    <property type="match status" value="1"/>
</dbReference>
<evidence type="ECO:0000256" key="4">
    <source>
        <dbReference type="ARBA" id="ARBA00022898"/>
    </source>
</evidence>
<dbReference type="PANTHER" id="PTHR46577:SF2">
    <property type="entry name" value="TRANSCRIPTIONAL REGULATORY PROTEIN"/>
    <property type="match status" value="1"/>
</dbReference>
<accession>G0A656</accession>
<dbReference type="GO" id="GO:0003677">
    <property type="term" value="F:DNA binding"/>
    <property type="evidence" value="ECO:0007669"/>
    <property type="project" value="UniProtKB-KW"/>
</dbReference>
<evidence type="ECO:0000259" key="8">
    <source>
        <dbReference type="PROSITE" id="PS50949"/>
    </source>
</evidence>
<evidence type="ECO:0000256" key="1">
    <source>
        <dbReference type="ARBA" id="ARBA00005384"/>
    </source>
</evidence>
<dbReference type="PANTHER" id="PTHR46577">
    <property type="entry name" value="HTH-TYPE TRANSCRIPTIONAL REGULATORY PROTEIN GABR"/>
    <property type="match status" value="1"/>
</dbReference>
<reference evidence="10" key="3">
    <citation type="submission" date="2011-05" db="EMBL/GenBank/DDBJ databases">
        <title>Complete sequence of Methylomonas methanica MC09.</title>
        <authorList>
            <consortium name="US DOE Joint Genome Institute"/>
            <person name="Lucas S."/>
            <person name="Han J."/>
            <person name="Lapidus A."/>
            <person name="Cheng J.-F."/>
            <person name="Goodwin L."/>
            <person name="Pitluck S."/>
            <person name="Peters L."/>
            <person name="Mikhailova N."/>
            <person name="Teshima H."/>
            <person name="Han C."/>
            <person name="Tapia R."/>
            <person name="Land M."/>
            <person name="Hauser L."/>
            <person name="Kyrpides N."/>
            <person name="Ivanova N."/>
            <person name="Pagani I."/>
            <person name="Stein L."/>
            <person name="Woyke T."/>
        </authorList>
    </citation>
    <scope>NUCLEOTIDE SEQUENCE [LARGE SCALE GENOMIC DNA]</scope>
    <source>
        <strain evidence="10">MC09</strain>
    </source>
</reference>
<dbReference type="Gene3D" id="1.10.10.10">
    <property type="entry name" value="Winged helix-like DNA-binding domain superfamily/Winged helix DNA-binding domain"/>
    <property type="match status" value="1"/>
</dbReference>
<evidence type="ECO:0000256" key="6">
    <source>
        <dbReference type="ARBA" id="ARBA00023125"/>
    </source>
</evidence>
<evidence type="ECO:0000256" key="3">
    <source>
        <dbReference type="ARBA" id="ARBA00022679"/>
    </source>
</evidence>
<protein>
    <submittedName>
        <fullName evidence="9">Transcriptional regulator, GntR family with aminotransferase domain</fullName>
    </submittedName>
</protein>
<dbReference type="AlphaFoldDB" id="G0A656"/>
<dbReference type="InterPro" id="IPR015421">
    <property type="entry name" value="PyrdxlP-dep_Trfase_major"/>
</dbReference>
<dbReference type="EMBL" id="CP002738">
    <property type="protein sequence ID" value="AEG00506.1"/>
    <property type="molecule type" value="Genomic_DNA"/>
</dbReference>
<dbReference type="PROSITE" id="PS50949">
    <property type="entry name" value="HTH_GNTR"/>
    <property type="match status" value="1"/>
</dbReference>
<organism evidence="9 10">
    <name type="scientific">Methylomonas methanica (strain DSM 25384 / MC09)</name>
    <dbReference type="NCBI Taxonomy" id="857087"/>
    <lineage>
        <taxon>Bacteria</taxon>
        <taxon>Pseudomonadati</taxon>
        <taxon>Pseudomonadota</taxon>
        <taxon>Gammaproteobacteria</taxon>
        <taxon>Methylococcales</taxon>
        <taxon>Methylococcaceae</taxon>
        <taxon>Methylomonas</taxon>
    </lineage>
</organism>
<keyword evidence="2 9" id="KW-0032">Aminotransferase</keyword>